<name>A0AAD6Z9D6_9AGAR</name>
<protein>
    <recommendedName>
        <fullName evidence="2">DUF6535 domain-containing protein</fullName>
    </recommendedName>
</protein>
<feature type="transmembrane region" description="Helical" evidence="1">
    <location>
        <begin position="256"/>
        <end position="280"/>
    </location>
</feature>
<sequence length="768" mass="83887">MENAVYAHDTDSLQAEDATKILTGSILKLTSLIDEQNILLRRKDHRKEWADISRQPIPEVPATSSSAWNALLRSTMTDVISPKAEGWRSGLDALLVFLGLFSAIVTAFIVPSLAALKQDEIARTNELLMNITNIMIRLSDTNVSNLNLATPAIFVPEPSDVRFNVYLTLSLIISLSIGALAIACRGFLNLVSWSQHNKAVERLTDIRTRWRNAEQTLGPAIESLPQLLVIPVVLFILGLVDSIFSTALQISSPPTSVLVASSLSVVFIATVAVGMGLTLIDGSLRPKSSPFQSRLAHVLNVSIVQRVQPLVHRLRTAALTTLLEAPSLKSLPVSPAPPLSAESMKIFHEILQATRDDDILDDASAALFNVIGQRTISANSHRFFRRIPVDLLPQECATLLHLLSPEASVRSHRTAAQVIVNIASNGRTRPLRYSQNDIGRLLPSLSHAARRADPGTSLSVLWNSRFVQAMAIVANSGPNITAYPPAVVFLGARSWSWKYLAPSELCGILAFIFEVIDDKISEELAGAGADADEGEQAAIVDEILSSPTLPQTGVAINSRNVLASLLCLPRDKLHLMGRVIPWLIRIHRPRKVIAAAQEHIQMIQRTEWLHLLGHTQFSMVPCLVSTLAEHCLALEGFTENDREKIARICILCLLHTPNIRSRPPAGFVFFARPVMRALLAAVKGHIDLRCAEASDILEALTEIRRLAQEDLMWKDGRLEVLEGIDELLGPVDSETSNRLFSPEGAMYAAAEAGRSGGLEIEDGSSASE</sequence>
<proteinExistence type="predicted"/>
<dbReference type="InterPro" id="IPR045338">
    <property type="entry name" value="DUF6535"/>
</dbReference>
<organism evidence="3 4">
    <name type="scientific">Mycena albidolilacea</name>
    <dbReference type="NCBI Taxonomy" id="1033008"/>
    <lineage>
        <taxon>Eukaryota</taxon>
        <taxon>Fungi</taxon>
        <taxon>Dikarya</taxon>
        <taxon>Basidiomycota</taxon>
        <taxon>Agaricomycotina</taxon>
        <taxon>Agaricomycetes</taxon>
        <taxon>Agaricomycetidae</taxon>
        <taxon>Agaricales</taxon>
        <taxon>Marasmiineae</taxon>
        <taxon>Mycenaceae</taxon>
        <taxon>Mycena</taxon>
    </lineage>
</organism>
<dbReference type="AlphaFoldDB" id="A0AAD6Z9D6"/>
<keyword evidence="4" id="KW-1185">Reference proteome</keyword>
<keyword evidence="1" id="KW-1133">Transmembrane helix</keyword>
<feature type="domain" description="DUF6535" evidence="2">
    <location>
        <begin position="74"/>
        <end position="244"/>
    </location>
</feature>
<dbReference type="Pfam" id="PF20153">
    <property type="entry name" value="DUF6535"/>
    <property type="match status" value="1"/>
</dbReference>
<reference evidence="3" key="1">
    <citation type="submission" date="2023-03" db="EMBL/GenBank/DDBJ databases">
        <title>Massive genome expansion in bonnet fungi (Mycena s.s.) driven by repeated elements and novel gene families across ecological guilds.</title>
        <authorList>
            <consortium name="Lawrence Berkeley National Laboratory"/>
            <person name="Harder C.B."/>
            <person name="Miyauchi S."/>
            <person name="Viragh M."/>
            <person name="Kuo A."/>
            <person name="Thoen E."/>
            <person name="Andreopoulos B."/>
            <person name="Lu D."/>
            <person name="Skrede I."/>
            <person name="Drula E."/>
            <person name="Henrissat B."/>
            <person name="Morin E."/>
            <person name="Kohler A."/>
            <person name="Barry K."/>
            <person name="LaButti K."/>
            <person name="Morin E."/>
            <person name="Salamov A."/>
            <person name="Lipzen A."/>
            <person name="Mereny Z."/>
            <person name="Hegedus B."/>
            <person name="Baldrian P."/>
            <person name="Stursova M."/>
            <person name="Weitz H."/>
            <person name="Taylor A."/>
            <person name="Grigoriev I.V."/>
            <person name="Nagy L.G."/>
            <person name="Martin F."/>
            <person name="Kauserud H."/>
        </authorList>
    </citation>
    <scope>NUCLEOTIDE SEQUENCE</scope>
    <source>
        <strain evidence="3">CBHHK002</strain>
    </source>
</reference>
<evidence type="ECO:0000259" key="2">
    <source>
        <dbReference type="Pfam" id="PF20153"/>
    </source>
</evidence>
<keyword evidence="1" id="KW-0472">Membrane</keyword>
<gene>
    <name evidence="3" type="ORF">DFH08DRAFT_1087680</name>
</gene>
<dbReference type="EMBL" id="JARIHO010000073">
    <property type="protein sequence ID" value="KAJ7312253.1"/>
    <property type="molecule type" value="Genomic_DNA"/>
</dbReference>
<evidence type="ECO:0000313" key="3">
    <source>
        <dbReference type="EMBL" id="KAJ7312253.1"/>
    </source>
</evidence>
<dbReference type="Proteomes" id="UP001218218">
    <property type="component" value="Unassembled WGS sequence"/>
</dbReference>
<evidence type="ECO:0000313" key="4">
    <source>
        <dbReference type="Proteomes" id="UP001218218"/>
    </source>
</evidence>
<comment type="caution">
    <text evidence="3">The sequence shown here is derived from an EMBL/GenBank/DDBJ whole genome shotgun (WGS) entry which is preliminary data.</text>
</comment>
<evidence type="ECO:0000256" key="1">
    <source>
        <dbReference type="SAM" id="Phobius"/>
    </source>
</evidence>
<accession>A0AAD6Z9D6</accession>
<feature type="transmembrane region" description="Helical" evidence="1">
    <location>
        <begin position="227"/>
        <end position="250"/>
    </location>
</feature>
<feature type="transmembrane region" description="Helical" evidence="1">
    <location>
        <begin position="165"/>
        <end position="188"/>
    </location>
</feature>
<keyword evidence="1" id="KW-0812">Transmembrane</keyword>
<feature type="transmembrane region" description="Helical" evidence="1">
    <location>
        <begin position="93"/>
        <end position="116"/>
    </location>
</feature>